<dbReference type="InParanoid" id="F1A5R2"/>
<dbReference type="EMBL" id="GL871626">
    <property type="protein sequence ID" value="EGC28466.1"/>
    <property type="molecule type" value="Genomic_DNA"/>
</dbReference>
<dbReference type="GeneID" id="10510885"/>
<dbReference type="FunCoup" id="F1A5R2">
    <property type="interactions" value="398"/>
</dbReference>
<evidence type="ECO:0000313" key="2">
    <source>
        <dbReference type="EMBL" id="EGC28466.1"/>
    </source>
</evidence>
<dbReference type="eggNOG" id="ENOG502RIGU">
    <property type="taxonomic scope" value="Eukaryota"/>
</dbReference>
<evidence type="ECO:0000256" key="1">
    <source>
        <dbReference type="SAM" id="MobiDB-lite"/>
    </source>
</evidence>
<name>F1A5R2_DICPU</name>
<proteinExistence type="predicted"/>
<dbReference type="Proteomes" id="UP000001064">
    <property type="component" value="Unassembled WGS sequence"/>
</dbReference>
<dbReference type="KEGG" id="dpp:DICPUDRAFT_160114"/>
<accession>F1A5R2</accession>
<keyword evidence="3" id="KW-1185">Reference proteome</keyword>
<gene>
    <name evidence="2" type="ORF">DICPUDRAFT_160114</name>
</gene>
<sequence length="91" mass="10251">MSCQSFIIFDEFESNKENIDPLTGFCSNVSHNLSNKSNKKRVPLRDITHKTSKSSSDNKPMATFLPPAFNLTVKPSPRNNTPVEPTIRSIR</sequence>
<organism evidence="2 3">
    <name type="scientific">Dictyostelium purpureum</name>
    <name type="common">Slime mold</name>
    <dbReference type="NCBI Taxonomy" id="5786"/>
    <lineage>
        <taxon>Eukaryota</taxon>
        <taxon>Amoebozoa</taxon>
        <taxon>Evosea</taxon>
        <taxon>Eumycetozoa</taxon>
        <taxon>Dictyostelia</taxon>
        <taxon>Dictyosteliales</taxon>
        <taxon>Dictyosteliaceae</taxon>
        <taxon>Dictyostelium</taxon>
    </lineage>
</organism>
<dbReference type="RefSeq" id="XP_003295006.1">
    <property type="nucleotide sequence ID" value="XM_003294958.1"/>
</dbReference>
<reference evidence="3" key="1">
    <citation type="journal article" date="2011" name="Genome Biol.">
        <title>Comparative genomics of the social amoebae Dictyostelium discoideum and Dictyostelium purpureum.</title>
        <authorList>
            <consortium name="US DOE Joint Genome Institute (JGI-PGF)"/>
            <person name="Sucgang R."/>
            <person name="Kuo A."/>
            <person name="Tian X."/>
            <person name="Salerno W."/>
            <person name="Parikh A."/>
            <person name="Feasley C.L."/>
            <person name="Dalin E."/>
            <person name="Tu H."/>
            <person name="Huang E."/>
            <person name="Barry K."/>
            <person name="Lindquist E."/>
            <person name="Shapiro H."/>
            <person name="Bruce D."/>
            <person name="Schmutz J."/>
            <person name="Salamov A."/>
            <person name="Fey P."/>
            <person name="Gaudet P."/>
            <person name="Anjard C."/>
            <person name="Babu M.M."/>
            <person name="Basu S."/>
            <person name="Bushmanova Y."/>
            <person name="van der Wel H."/>
            <person name="Katoh-Kurasawa M."/>
            <person name="Dinh C."/>
            <person name="Coutinho P.M."/>
            <person name="Saito T."/>
            <person name="Elias M."/>
            <person name="Schaap P."/>
            <person name="Kay R.R."/>
            <person name="Henrissat B."/>
            <person name="Eichinger L."/>
            <person name="Rivero F."/>
            <person name="Putnam N.H."/>
            <person name="West C.M."/>
            <person name="Loomis W.F."/>
            <person name="Chisholm R.L."/>
            <person name="Shaulsky G."/>
            <person name="Strassmann J.E."/>
            <person name="Queller D.C."/>
            <person name="Kuspa A."/>
            <person name="Grigoriev I.V."/>
        </authorList>
    </citation>
    <scope>NUCLEOTIDE SEQUENCE [LARGE SCALE GENOMIC DNA]</scope>
    <source>
        <strain evidence="3">QSDP1</strain>
    </source>
</reference>
<dbReference type="VEuPathDB" id="AmoebaDB:DICPUDRAFT_160114"/>
<evidence type="ECO:0000313" key="3">
    <source>
        <dbReference type="Proteomes" id="UP000001064"/>
    </source>
</evidence>
<protein>
    <submittedName>
        <fullName evidence="2">Uncharacterized protein</fullName>
    </submittedName>
</protein>
<dbReference type="OrthoDB" id="10541088at2759"/>
<dbReference type="AlphaFoldDB" id="F1A5R2"/>
<feature type="region of interest" description="Disordered" evidence="1">
    <location>
        <begin position="36"/>
        <end position="91"/>
    </location>
</feature>